<evidence type="ECO:0000256" key="6">
    <source>
        <dbReference type="ARBA" id="ARBA00022501"/>
    </source>
</evidence>
<protein>
    <recommendedName>
        <fullName evidence="5">Prostaglandin E synthase 2</fullName>
        <ecNumber evidence="4">5.3.99.3</ecNumber>
    </recommendedName>
    <alternativeName>
        <fullName evidence="18">Microsomal prostaglandin E synthase 2</fullName>
    </alternativeName>
</protein>
<keyword evidence="15" id="KW-0413">Isomerase</keyword>
<evidence type="ECO:0000259" key="22">
    <source>
        <dbReference type="PROSITE" id="PS50405"/>
    </source>
</evidence>
<dbReference type="InterPro" id="IPR004045">
    <property type="entry name" value="Glutathione_S-Trfase_N"/>
</dbReference>
<dbReference type="InterPro" id="IPR002109">
    <property type="entry name" value="Glutaredoxin"/>
</dbReference>
<dbReference type="Pfam" id="PF00462">
    <property type="entry name" value="Glutaredoxin"/>
    <property type="match status" value="1"/>
</dbReference>
<keyword evidence="12" id="KW-0443">Lipid metabolism</keyword>
<dbReference type="PANTHER" id="PTHR12782">
    <property type="entry name" value="MICROSOMAL PROSTAGLANDIN E SYNTHASE-2"/>
    <property type="match status" value="1"/>
</dbReference>
<keyword evidence="7" id="KW-0444">Lipid biosynthesis</keyword>
<evidence type="ECO:0000256" key="3">
    <source>
        <dbReference type="ARBA" id="ARBA00007409"/>
    </source>
</evidence>
<evidence type="ECO:0000313" key="25">
    <source>
        <dbReference type="Proteomes" id="UP000014760"/>
    </source>
</evidence>
<dbReference type="InterPro" id="IPR034335">
    <property type="entry name" value="PGES2_C"/>
</dbReference>
<evidence type="ECO:0000256" key="9">
    <source>
        <dbReference type="ARBA" id="ARBA00022692"/>
    </source>
</evidence>
<keyword evidence="9 20" id="KW-0812">Transmembrane</keyword>
<comment type="catalytic activity">
    <reaction evidence="16">
        <text>prostaglandin H2 = (12S)-hydroxy-(5Z,8E,10E)-heptadecatrienoate + malonaldehyde</text>
        <dbReference type="Rhea" id="RHEA:48644"/>
        <dbReference type="ChEBI" id="CHEBI:57405"/>
        <dbReference type="ChEBI" id="CHEBI:90694"/>
        <dbReference type="ChEBI" id="CHEBI:566274"/>
    </reaction>
    <physiologicalReaction direction="left-to-right" evidence="16">
        <dbReference type="Rhea" id="RHEA:48645"/>
    </physiologicalReaction>
</comment>
<evidence type="ECO:0000256" key="16">
    <source>
        <dbReference type="ARBA" id="ARBA00023930"/>
    </source>
</evidence>
<dbReference type="GO" id="GO:0001516">
    <property type="term" value="P:prostaglandin biosynthetic process"/>
    <property type="evidence" value="ECO:0007669"/>
    <property type="project" value="UniProtKB-UniPathway"/>
</dbReference>
<evidence type="ECO:0000256" key="10">
    <source>
        <dbReference type="ARBA" id="ARBA00022832"/>
    </source>
</evidence>
<dbReference type="SFLD" id="SFLDS00019">
    <property type="entry name" value="Glutathione_Transferase_(cytos"/>
    <property type="match status" value="1"/>
</dbReference>
<evidence type="ECO:0000256" key="1">
    <source>
        <dbReference type="ARBA" id="ARBA00002549"/>
    </source>
</evidence>
<dbReference type="SUPFAM" id="SSF47616">
    <property type="entry name" value="GST C-terminal domain-like"/>
    <property type="match status" value="1"/>
</dbReference>
<dbReference type="SFLD" id="SFLDG01182">
    <property type="entry name" value="Prostaglandin_E_synthase_like"/>
    <property type="match status" value="1"/>
</dbReference>
<dbReference type="STRING" id="283909.R7TLG7"/>
<dbReference type="PROSITE" id="PS51354">
    <property type="entry name" value="GLUTAREDOXIN_2"/>
    <property type="match status" value="1"/>
</dbReference>
<dbReference type="PROSITE" id="PS00195">
    <property type="entry name" value="GLUTAREDOXIN_1"/>
    <property type="match status" value="1"/>
</dbReference>
<evidence type="ECO:0000256" key="13">
    <source>
        <dbReference type="ARBA" id="ARBA00023136"/>
    </source>
</evidence>
<dbReference type="Proteomes" id="UP000014760">
    <property type="component" value="Unassembled WGS sequence"/>
</dbReference>
<dbReference type="PROSITE" id="PS50404">
    <property type="entry name" value="GST_NTER"/>
    <property type="match status" value="1"/>
</dbReference>
<keyword evidence="25" id="KW-1185">Reference proteome</keyword>
<keyword evidence="6" id="KW-0644">Prostaglandin metabolism</keyword>
<dbReference type="InterPro" id="IPR034334">
    <property type="entry name" value="PGES2"/>
</dbReference>
<dbReference type="Gene3D" id="1.20.1050.10">
    <property type="match status" value="1"/>
</dbReference>
<evidence type="ECO:0000259" key="21">
    <source>
        <dbReference type="PROSITE" id="PS50404"/>
    </source>
</evidence>
<evidence type="ECO:0000256" key="14">
    <source>
        <dbReference type="ARBA" id="ARBA00023160"/>
    </source>
</evidence>
<evidence type="ECO:0000256" key="11">
    <source>
        <dbReference type="ARBA" id="ARBA00022989"/>
    </source>
</evidence>
<dbReference type="SFLD" id="SFLDG01203">
    <property type="entry name" value="Prostaglandin_E_synthase_like1"/>
    <property type="match status" value="1"/>
</dbReference>
<comment type="pathway">
    <text evidence="2">Lipid metabolism; prostaglandin biosynthesis.</text>
</comment>
<evidence type="ECO:0000256" key="4">
    <source>
        <dbReference type="ARBA" id="ARBA00012203"/>
    </source>
</evidence>
<evidence type="ECO:0000256" key="5">
    <source>
        <dbReference type="ARBA" id="ARBA00019474"/>
    </source>
</evidence>
<dbReference type="OMA" id="DYCLTEG"/>
<dbReference type="EMBL" id="KB310317">
    <property type="protein sequence ID" value="ELT91950.1"/>
    <property type="molecule type" value="Genomic_DNA"/>
</dbReference>
<sequence length="402" mass="46252">MAASMKKVAKIINLNIPIKNWTFQQSHLLQNGRLNHFIPRVRLIHSKPIRQFPRRLLYASTVTAAVGCGLAAYGGNLWRRLQPVVLADIGPEKPQKPQFEPIRRIKSETDNSGLKLTLYQYQTCPFCCKVRAFLDYHGFSYDVVEVNSVWRTQLKWTKYPKVPVLVVDNVGENGFTQVNDSSVIISCLETFLEDPSIPFDRIVSFYPPLESEGKGKKKVFEYPNKYFVMYGDKKIKTTPDQRKEERRWRLWVDEDLVHMLSPNIYRTPSEALAAFRYFSKVGEWEKVFSATERTVVIYVGALAMFLVGKMLKNKYKLKDDVRESLYDDLNDWVKAVGSKRKFMGGDQPNLADLNVYGALSAIEGCEAFEDAKKNTKIDKWFSRMKTQVQSHAGAHPENKKLS</sequence>
<feature type="transmembrane region" description="Helical" evidence="20">
    <location>
        <begin position="56"/>
        <end position="78"/>
    </location>
</feature>
<keyword evidence="14" id="KW-0275">Fatty acid biosynthesis</keyword>
<gene>
    <name evidence="23" type="ORF">CAPTEDRAFT_228714</name>
</gene>
<dbReference type="InterPro" id="IPR010987">
    <property type="entry name" value="Glutathione-S-Trfase_C-like"/>
</dbReference>
<evidence type="ECO:0000256" key="8">
    <source>
        <dbReference type="ARBA" id="ARBA00022585"/>
    </source>
</evidence>
<organism evidence="23">
    <name type="scientific">Capitella teleta</name>
    <name type="common">Polychaete worm</name>
    <dbReference type="NCBI Taxonomy" id="283909"/>
    <lineage>
        <taxon>Eukaryota</taxon>
        <taxon>Metazoa</taxon>
        <taxon>Spiralia</taxon>
        <taxon>Lophotrochozoa</taxon>
        <taxon>Annelida</taxon>
        <taxon>Polychaeta</taxon>
        <taxon>Sedentaria</taxon>
        <taxon>Scolecida</taxon>
        <taxon>Capitellidae</taxon>
        <taxon>Capitella</taxon>
    </lineage>
</organism>
<evidence type="ECO:0000256" key="17">
    <source>
        <dbReference type="ARBA" id="ARBA00023931"/>
    </source>
</evidence>
<dbReference type="InterPro" id="IPR036249">
    <property type="entry name" value="Thioredoxin-like_sf"/>
</dbReference>
<dbReference type="GO" id="GO:0005739">
    <property type="term" value="C:mitochondrion"/>
    <property type="evidence" value="ECO:0007669"/>
    <property type="project" value="TreeGrafter"/>
</dbReference>
<comment type="similarity">
    <text evidence="3">Belongs to the GST superfamily.</text>
</comment>
<dbReference type="HOGENOM" id="CLU_011226_0_1_1"/>
<reference evidence="25" key="1">
    <citation type="submission" date="2012-12" db="EMBL/GenBank/DDBJ databases">
        <authorList>
            <person name="Hellsten U."/>
            <person name="Grimwood J."/>
            <person name="Chapman J.A."/>
            <person name="Shapiro H."/>
            <person name="Aerts A."/>
            <person name="Otillar R.P."/>
            <person name="Terry A.Y."/>
            <person name="Boore J.L."/>
            <person name="Simakov O."/>
            <person name="Marletaz F."/>
            <person name="Cho S.-J."/>
            <person name="Edsinger-Gonzales E."/>
            <person name="Havlak P."/>
            <person name="Kuo D.-H."/>
            <person name="Larsson T."/>
            <person name="Lv J."/>
            <person name="Arendt D."/>
            <person name="Savage R."/>
            <person name="Osoegawa K."/>
            <person name="de Jong P."/>
            <person name="Lindberg D.R."/>
            <person name="Seaver E.C."/>
            <person name="Weisblat D.A."/>
            <person name="Putnam N.H."/>
            <person name="Grigoriev I.V."/>
            <person name="Rokhsar D.S."/>
        </authorList>
    </citation>
    <scope>NUCLEOTIDE SEQUENCE</scope>
    <source>
        <strain evidence="25">I ESC-2004</strain>
    </source>
</reference>
<evidence type="ECO:0000256" key="19">
    <source>
        <dbReference type="ARBA" id="ARBA00037847"/>
    </source>
</evidence>
<dbReference type="PANTHER" id="PTHR12782:SF5">
    <property type="entry name" value="PROSTAGLANDIN E SYNTHASE 2"/>
    <property type="match status" value="1"/>
</dbReference>
<dbReference type="EnsemblMetazoa" id="CapteT228714">
    <property type="protein sequence ID" value="CapteP228714"/>
    <property type="gene ID" value="CapteG228714"/>
</dbReference>
<comment type="function">
    <text evidence="1">Has a glutathione-disulfide oxidoreductase activity in the presence of NADPH and glutathione reductase. Reduces low molecular weight disulfides and proteins.</text>
</comment>
<reference evidence="23 25" key="2">
    <citation type="journal article" date="2013" name="Nature">
        <title>Insights into bilaterian evolution from three spiralian genomes.</title>
        <authorList>
            <person name="Simakov O."/>
            <person name="Marletaz F."/>
            <person name="Cho S.J."/>
            <person name="Edsinger-Gonzales E."/>
            <person name="Havlak P."/>
            <person name="Hellsten U."/>
            <person name="Kuo D.H."/>
            <person name="Larsson T."/>
            <person name="Lv J."/>
            <person name="Arendt D."/>
            <person name="Savage R."/>
            <person name="Osoegawa K."/>
            <person name="de Jong P."/>
            <person name="Grimwood J."/>
            <person name="Chapman J.A."/>
            <person name="Shapiro H."/>
            <person name="Aerts A."/>
            <person name="Otillar R.P."/>
            <person name="Terry A.Y."/>
            <person name="Boore J.L."/>
            <person name="Grigoriev I.V."/>
            <person name="Lindberg D.R."/>
            <person name="Seaver E.C."/>
            <person name="Weisblat D.A."/>
            <person name="Putnam N.H."/>
            <person name="Rokhsar D.S."/>
        </authorList>
    </citation>
    <scope>NUCLEOTIDE SEQUENCE</scope>
    <source>
        <strain evidence="23 25">I ESC-2004</strain>
    </source>
</reference>
<dbReference type="FunCoup" id="R7TLG7">
    <property type="interactions" value="1394"/>
</dbReference>
<feature type="domain" description="GST N-terminal" evidence="21">
    <location>
        <begin position="114"/>
        <end position="196"/>
    </location>
</feature>
<dbReference type="AlphaFoldDB" id="R7TLG7"/>
<comment type="catalytic activity">
    <reaction evidence="17">
        <text>prostaglandin H2 = prostaglandin E2</text>
        <dbReference type="Rhea" id="RHEA:12893"/>
        <dbReference type="ChEBI" id="CHEBI:57405"/>
        <dbReference type="ChEBI" id="CHEBI:606564"/>
        <dbReference type="EC" id="5.3.99.3"/>
    </reaction>
    <physiologicalReaction direction="left-to-right" evidence="17">
        <dbReference type="Rhea" id="RHEA:12894"/>
    </physiologicalReaction>
</comment>
<evidence type="ECO:0000256" key="15">
    <source>
        <dbReference type="ARBA" id="ARBA00023235"/>
    </source>
</evidence>
<dbReference type="GO" id="GO:0050220">
    <property type="term" value="F:prostaglandin-E synthase activity"/>
    <property type="evidence" value="ECO:0007669"/>
    <property type="project" value="UniProtKB-EC"/>
</dbReference>
<reference evidence="24" key="3">
    <citation type="submission" date="2015-06" db="UniProtKB">
        <authorList>
            <consortium name="EnsemblMetazoa"/>
        </authorList>
    </citation>
    <scope>IDENTIFICATION</scope>
</reference>
<dbReference type="EMBL" id="AMQN01000370">
    <property type="status" value="NOT_ANNOTATED_CDS"/>
    <property type="molecule type" value="Genomic_DNA"/>
</dbReference>
<evidence type="ECO:0000256" key="18">
    <source>
        <dbReference type="ARBA" id="ARBA00031041"/>
    </source>
</evidence>
<accession>R7TLG7</accession>
<proteinExistence type="inferred from homology"/>
<dbReference type="InterPro" id="IPR011767">
    <property type="entry name" value="GLR_AS"/>
</dbReference>
<dbReference type="CDD" id="cd03197">
    <property type="entry name" value="GST_C_mPGES2"/>
    <property type="match status" value="1"/>
</dbReference>
<feature type="domain" description="GST C-terminal" evidence="22">
    <location>
        <begin position="238"/>
        <end position="402"/>
    </location>
</feature>
<dbReference type="PROSITE" id="PS50405">
    <property type="entry name" value="GST_CTER"/>
    <property type="match status" value="1"/>
</dbReference>
<evidence type="ECO:0000313" key="23">
    <source>
        <dbReference type="EMBL" id="ELT91950.1"/>
    </source>
</evidence>
<dbReference type="EMBL" id="AMQN01000371">
    <property type="status" value="NOT_ANNOTATED_CDS"/>
    <property type="molecule type" value="Genomic_DNA"/>
</dbReference>
<name>R7TLG7_CAPTE</name>
<evidence type="ECO:0000256" key="7">
    <source>
        <dbReference type="ARBA" id="ARBA00022516"/>
    </source>
</evidence>
<dbReference type="SUPFAM" id="SSF52833">
    <property type="entry name" value="Thioredoxin-like"/>
    <property type="match status" value="1"/>
</dbReference>
<dbReference type="InterPro" id="IPR040079">
    <property type="entry name" value="Glutathione_S-Trfase"/>
</dbReference>
<dbReference type="GO" id="GO:0012505">
    <property type="term" value="C:endomembrane system"/>
    <property type="evidence" value="ECO:0007669"/>
    <property type="project" value="UniProtKB-SubCell"/>
</dbReference>
<dbReference type="UniPathway" id="UPA00662"/>
<comment type="subcellular location">
    <subcellularLocation>
        <location evidence="19">Endomembrane system</location>
        <topology evidence="19">Single-pass membrane protein</topology>
    </subcellularLocation>
</comment>
<evidence type="ECO:0000313" key="24">
    <source>
        <dbReference type="EnsemblMetazoa" id="CapteP228714"/>
    </source>
</evidence>
<keyword evidence="11 20" id="KW-1133">Transmembrane helix</keyword>
<evidence type="ECO:0000256" key="20">
    <source>
        <dbReference type="SAM" id="Phobius"/>
    </source>
</evidence>
<keyword evidence="13 20" id="KW-0472">Membrane</keyword>
<keyword evidence="10" id="KW-0276">Fatty acid metabolism</keyword>
<evidence type="ECO:0000256" key="12">
    <source>
        <dbReference type="ARBA" id="ARBA00023098"/>
    </source>
</evidence>
<keyword evidence="8" id="KW-0643">Prostaglandin biosynthesis</keyword>
<dbReference type="OrthoDB" id="423541at2759"/>
<evidence type="ECO:0000256" key="2">
    <source>
        <dbReference type="ARBA" id="ARBA00004702"/>
    </source>
</evidence>
<dbReference type="Gene3D" id="3.40.30.10">
    <property type="entry name" value="Glutaredoxin"/>
    <property type="match status" value="1"/>
</dbReference>
<dbReference type="EC" id="5.3.99.3" evidence="4"/>
<dbReference type="InterPro" id="IPR036282">
    <property type="entry name" value="Glutathione-S-Trfase_C_sf"/>
</dbReference>
<dbReference type="Gene3D" id="6.20.200.30">
    <property type="match status" value="1"/>
</dbReference>